<name>A0A1G2N178_9BACT</name>
<dbReference type="AlphaFoldDB" id="A0A1G2N178"/>
<evidence type="ECO:0000313" key="2">
    <source>
        <dbReference type="Proteomes" id="UP000178089"/>
    </source>
</evidence>
<proteinExistence type="predicted"/>
<sequence length="368" mass="39415">MSISITTEHRNIMKKVREIIAVLCLSAVLSFIPSAVFGQEAIDVMVRVYQAAAVDTSEPPFIIWRDGVICELATFGYPSTNAARAASPSNREISPVFQVSDMCVPSTNFFDRGVFNPLPPNQTRRGNRPYSLLILTGINGKVSQSRVSYEVICGITNYNNSASLAGLPYSVSRAGKDVGGVLKTTGPGTDLVDTFIFIGARFGATVNVPEELAILNNAIAGLPGGYMPVTVVYKYVLFTGSTISRSFSLRVYPDGMIPRAYNKLWIFPTPRSDSFFVSLVGPANSSPMTLLSNSVLGTWNAMGTASEGSSFVMRTDVGSGFFSFRVDASGARSVDSGIIPLKTVIFPITVRGVLPAANGGLEIDQDSQ</sequence>
<dbReference type="STRING" id="1802315.A3F51_03625"/>
<comment type="caution">
    <text evidence="1">The sequence shown here is derived from an EMBL/GenBank/DDBJ whole genome shotgun (WGS) entry which is preliminary data.</text>
</comment>
<evidence type="ECO:0000313" key="1">
    <source>
        <dbReference type="EMBL" id="OHA29783.1"/>
    </source>
</evidence>
<dbReference type="Proteomes" id="UP000178089">
    <property type="component" value="Unassembled WGS sequence"/>
</dbReference>
<reference evidence="1 2" key="1">
    <citation type="journal article" date="2016" name="Nat. Commun.">
        <title>Thousands of microbial genomes shed light on interconnected biogeochemical processes in an aquifer system.</title>
        <authorList>
            <person name="Anantharaman K."/>
            <person name="Brown C.T."/>
            <person name="Hug L.A."/>
            <person name="Sharon I."/>
            <person name="Castelle C.J."/>
            <person name="Probst A.J."/>
            <person name="Thomas B.C."/>
            <person name="Singh A."/>
            <person name="Wilkins M.J."/>
            <person name="Karaoz U."/>
            <person name="Brodie E.L."/>
            <person name="Williams K.H."/>
            <person name="Hubbard S.S."/>
            <person name="Banfield J.F."/>
        </authorList>
    </citation>
    <scope>NUCLEOTIDE SEQUENCE [LARGE SCALE GENOMIC DNA]</scope>
</reference>
<accession>A0A1G2N178</accession>
<dbReference type="EMBL" id="MHRT01000001">
    <property type="protein sequence ID" value="OHA29783.1"/>
    <property type="molecule type" value="Genomic_DNA"/>
</dbReference>
<gene>
    <name evidence="1" type="ORF">A3F51_03625</name>
</gene>
<organism evidence="1 2">
    <name type="scientific">Candidatus Taylorbacteria bacterium RIFCSPHIGHO2_12_FULL_45_16</name>
    <dbReference type="NCBI Taxonomy" id="1802315"/>
    <lineage>
        <taxon>Bacteria</taxon>
        <taxon>Candidatus Tayloriibacteriota</taxon>
    </lineage>
</organism>
<protein>
    <submittedName>
        <fullName evidence="1">Uncharacterized protein</fullName>
    </submittedName>
</protein>